<evidence type="ECO:0000256" key="3">
    <source>
        <dbReference type="RuleBase" id="RU000363"/>
    </source>
</evidence>
<dbReference type="HOGENOM" id="CLU_010194_2_6_11"/>
<keyword evidence="2 4" id="KW-0560">Oxidoreductase</keyword>
<dbReference type="InterPro" id="IPR002347">
    <property type="entry name" value="SDR_fam"/>
</dbReference>
<dbReference type="PANTHER" id="PTHR43391:SF91">
    <property type="entry name" value="OS04G0390700 PROTEIN"/>
    <property type="match status" value="1"/>
</dbReference>
<comment type="similarity">
    <text evidence="1 3">Belongs to the short-chain dehydrogenases/reductases (SDR) family.</text>
</comment>
<dbReference type="EMBL" id="ADNV01000233">
    <property type="protein sequence ID" value="EFG77020.1"/>
    <property type="molecule type" value="Genomic_DNA"/>
</dbReference>
<dbReference type="GO" id="GO:0016491">
    <property type="term" value="F:oxidoreductase activity"/>
    <property type="evidence" value="ECO:0007669"/>
    <property type="project" value="UniProtKB-KW"/>
</dbReference>
<dbReference type="Proteomes" id="UP000003653">
    <property type="component" value="Unassembled WGS sequence"/>
</dbReference>
<accession>D5PA95</accession>
<evidence type="ECO:0000313" key="5">
    <source>
        <dbReference type="Proteomes" id="UP000003653"/>
    </source>
</evidence>
<protein>
    <submittedName>
        <fullName evidence="4">Oxidoreductase, short chain dehydrogenase/reductase family protein</fullName>
        <ecNumber evidence="4">1.-.-.-</ecNumber>
    </submittedName>
</protein>
<dbReference type="Pfam" id="PF00106">
    <property type="entry name" value="adh_short"/>
    <property type="match status" value="1"/>
</dbReference>
<organism evidence="4 5">
    <name type="scientific">Mycobacterium parascrofulaceum ATCC BAA-614</name>
    <dbReference type="NCBI Taxonomy" id="525368"/>
    <lineage>
        <taxon>Bacteria</taxon>
        <taxon>Bacillati</taxon>
        <taxon>Actinomycetota</taxon>
        <taxon>Actinomycetes</taxon>
        <taxon>Mycobacteriales</taxon>
        <taxon>Mycobacteriaceae</taxon>
        <taxon>Mycobacterium</taxon>
        <taxon>Mycobacterium simiae complex</taxon>
    </lineage>
</organism>
<comment type="caution">
    <text evidence="4">The sequence shown here is derived from an EMBL/GenBank/DDBJ whole genome shotgun (WGS) entry which is preliminary data.</text>
</comment>
<dbReference type="NCBIfam" id="NF006119">
    <property type="entry name" value="PRK08264.1-5"/>
    <property type="match status" value="1"/>
</dbReference>
<dbReference type="AlphaFoldDB" id="D5PA95"/>
<gene>
    <name evidence="4" type="ORF">HMPREF0591_3089</name>
</gene>
<dbReference type="PANTHER" id="PTHR43391">
    <property type="entry name" value="RETINOL DEHYDROGENASE-RELATED"/>
    <property type="match status" value="1"/>
</dbReference>
<dbReference type="SUPFAM" id="SSF51735">
    <property type="entry name" value="NAD(P)-binding Rossmann-fold domains"/>
    <property type="match status" value="1"/>
</dbReference>
<proteinExistence type="inferred from homology"/>
<dbReference type="PRINTS" id="PR00081">
    <property type="entry name" value="GDHRDH"/>
</dbReference>
<evidence type="ECO:0000313" key="4">
    <source>
        <dbReference type="EMBL" id="EFG77020.1"/>
    </source>
</evidence>
<dbReference type="EC" id="1.-.-.-" evidence="4"/>
<dbReference type="PRINTS" id="PR00080">
    <property type="entry name" value="SDRFAMILY"/>
</dbReference>
<evidence type="ECO:0000256" key="1">
    <source>
        <dbReference type="ARBA" id="ARBA00006484"/>
    </source>
</evidence>
<sequence length="234" mass="24477">MWIMVNINGSTVVVTGGQRGLGKAIVDELLRRGAAKVYATARAPRPSADPRVVSVALDVTKSDSVAALAVSAPDADIVINNAGVLGAPKLLDSDIEEIRAVFETNYFGALRVAKAFAPILATNGGGALVDVASILSWMPGSGGYGDSKAALWSTTNSLRIELEKQGTLVVAAHLSFTDTDMTSAFDAPKNDPRQVARAIVDGIERDDTEVLADDDTRYVKAALSGPAEALPRMP</sequence>
<name>D5PA95_9MYCO</name>
<evidence type="ECO:0000256" key="2">
    <source>
        <dbReference type="ARBA" id="ARBA00023002"/>
    </source>
</evidence>
<dbReference type="GO" id="GO:0005829">
    <property type="term" value="C:cytosol"/>
    <property type="evidence" value="ECO:0007669"/>
    <property type="project" value="TreeGrafter"/>
</dbReference>
<dbReference type="InterPro" id="IPR036291">
    <property type="entry name" value="NAD(P)-bd_dom_sf"/>
</dbReference>
<reference evidence="4 5" key="1">
    <citation type="submission" date="2010-04" db="EMBL/GenBank/DDBJ databases">
        <authorList>
            <person name="Muzny D."/>
            <person name="Qin X."/>
            <person name="Deng J."/>
            <person name="Jiang H."/>
            <person name="Liu Y."/>
            <person name="Qu J."/>
            <person name="Song X.-Z."/>
            <person name="Zhang L."/>
            <person name="Thornton R."/>
            <person name="Coyle M."/>
            <person name="Francisco L."/>
            <person name="Jackson L."/>
            <person name="Javaid M."/>
            <person name="Korchina V."/>
            <person name="Kovar C."/>
            <person name="Mata R."/>
            <person name="Mathew T."/>
            <person name="Ngo R."/>
            <person name="Nguyen L."/>
            <person name="Nguyen N."/>
            <person name="Okwuonu G."/>
            <person name="Ongeri F."/>
            <person name="Pham C."/>
            <person name="Simmons D."/>
            <person name="Wilczek-Boney K."/>
            <person name="Hale W."/>
            <person name="Jakkamsetti A."/>
            <person name="Pham P."/>
            <person name="Ruth R."/>
            <person name="San Lucas F."/>
            <person name="Warren J."/>
            <person name="Zhang J."/>
            <person name="Zhao Z."/>
            <person name="Zhou C."/>
            <person name="Zhu D."/>
            <person name="Lee S."/>
            <person name="Bess C."/>
            <person name="Blankenburg K."/>
            <person name="Forbes L."/>
            <person name="Fu Q."/>
            <person name="Gubbala S."/>
            <person name="Hirani K."/>
            <person name="Jayaseelan J.C."/>
            <person name="Lara F."/>
            <person name="Munidasa M."/>
            <person name="Palculict T."/>
            <person name="Patil S."/>
            <person name="Pu L.-L."/>
            <person name="Saada N."/>
            <person name="Tang L."/>
            <person name="Weissenberger G."/>
            <person name="Zhu Y."/>
            <person name="Hemphill L."/>
            <person name="Shang Y."/>
            <person name="Youmans B."/>
            <person name="Ayvaz T."/>
            <person name="Ross M."/>
            <person name="Santibanez J."/>
            <person name="Aqrawi P."/>
            <person name="Gross S."/>
            <person name="Joshi V."/>
            <person name="Fowler G."/>
            <person name="Nazareth L."/>
            <person name="Reid J."/>
            <person name="Worley K."/>
            <person name="Petrosino J."/>
            <person name="Highlander S."/>
            <person name="Gibbs R."/>
        </authorList>
    </citation>
    <scope>NUCLEOTIDE SEQUENCE [LARGE SCALE GENOMIC DNA]</scope>
    <source>
        <strain evidence="4 5">ATCC BAA-614</strain>
    </source>
</reference>
<keyword evidence="5" id="KW-1185">Reference proteome</keyword>
<dbReference type="Gene3D" id="3.40.50.720">
    <property type="entry name" value="NAD(P)-binding Rossmann-like Domain"/>
    <property type="match status" value="1"/>
</dbReference>
<dbReference type="eggNOG" id="COG1028">
    <property type="taxonomic scope" value="Bacteria"/>
</dbReference>